<evidence type="ECO:0000313" key="3">
    <source>
        <dbReference type="Proteomes" id="UP000054217"/>
    </source>
</evidence>
<dbReference type="EMBL" id="KN832098">
    <property type="protein sequence ID" value="KIN94440.1"/>
    <property type="molecule type" value="Genomic_DNA"/>
</dbReference>
<sequence>MPQQVRAANPISHLTTVACSGVVNKVPAGGDGPVLVSIYLLVFSARYPAESSTSCSSRTCTAITLWSNCTLLRYGRLSNVTAERDLANLTSPSSSNKSIVRSPPCSQHKAGLSRLKLAKNDAPKFSGDTLCLLT</sequence>
<protein>
    <submittedName>
        <fullName evidence="1">Uncharacterized protein</fullName>
    </submittedName>
</protein>
<evidence type="ECO:0000313" key="1">
    <source>
        <dbReference type="EMBL" id="KIN94440.1"/>
    </source>
</evidence>
<name>A0A0C3NFA8_PISTI</name>
<dbReference type="Proteomes" id="UP000054217">
    <property type="component" value="Unassembled WGS sequence"/>
</dbReference>
<accession>A0A0C3NFA8</accession>
<gene>
    <name evidence="2" type="ORF">M404DRAFT_1006205</name>
    <name evidence="1" type="ORF">M404DRAFT_1008343</name>
</gene>
<dbReference type="AlphaFoldDB" id="A0A0C3NFA8"/>
<keyword evidence="3" id="KW-1185">Reference proteome</keyword>
<reference evidence="3" key="2">
    <citation type="submission" date="2015-01" db="EMBL/GenBank/DDBJ databases">
        <title>Evolutionary Origins and Diversification of the Mycorrhizal Mutualists.</title>
        <authorList>
            <consortium name="DOE Joint Genome Institute"/>
            <consortium name="Mycorrhizal Genomics Consortium"/>
            <person name="Kohler A."/>
            <person name="Kuo A."/>
            <person name="Nagy L.G."/>
            <person name="Floudas D."/>
            <person name="Copeland A."/>
            <person name="Barry K.W."/>
            <person name="Cichocki N."/>
            <person name="Veneault-Fourrey C."/>
            <person name="LaButti K."/>
            <person name="Lindquist E.A."/>
            <person name="Lipzen A."/>
            <person name="Lundell T."/>
            <person name="Morin E."/>
            <person name="Murat C."/>
            <person name="Riley R."/>
            <person name="Ohm R."/>
            <person name="Sun H."/>
            <person name="Tunlid A."/>
            <person name="Henrissat B."/>
            <person name="Grigoriev I.V."/>
            <person name="Hibbett D.S."/>
            <person name="Martin F."/>
        </authorList>
    </citation>
    <scope>NUCLEOTIDE SEQUENCE [LARGE SCALE GENOMIC DNA]</scope>
    <source>
        <strain evidence="2 3">Marx 270</strain>
    </source>
</reference>
<organism evidence="1 3">
    <name type="scientific">Pisolithus tinctorius Marx 270</name>
    <dbReference type="NCBI Taxonomy" id="870435"/>
    <lineage>
        <taxon>Eukaryota</taxon>
        <taxon>Fungi</taxon>
        <taxon>Dikarya</taxon>
        <taxon>Basidiomycota</taxon>
        <taxon>Agaricomycotina</taxon>
        <taxon>Agaricomycetes</taxon>
        <taxon>Agaricomycetidae</taxon>
        <taxon>Boletales</taxon>
        <taxon>Sclerodermatineae</taxon>
        <taxon>Pisolithaceae</taxon>
        <taxon>Pisolithus</taxon>
    </lineage>
</organism>
<reference evidence="1 3" key="1">
    <citation type="submission" date="2014-04" db="EMBL/GenBank/DDBJ databases">
        <authorList>
            <consortium name="DOE Joint Genome Institute"/>
            <person name="Kuo A."/>
            <person name="Kohler A."/>
            <person name="Costa M.D."/>
            <person name="Nagy L.G."/>
            <person name="Floudas D."/>
            <person name="Copeland A."/>
            <person name="Barry K.W."/>
            <person name="Cichocki N."/>
            <person name="Veneault-Fourrey C."/>
            <person name="LaButti K."/>
            <person name="Lindquist E.A."/>
            <person name="Lipzen A."/>
            <person name="Lundell T."/>
            <person name="Morin E."/>
            <person name="Murat C."/>
            <person name="Sun H."/>
            <person name="Tunlid A."/>
            <person name="Henrissat B."/>
            <person name="Grigoriev I.V."/>
            <person name="Hibbett D.S."/>
            <person name="Martin F."/>
            <person name="Nordberg H.P."/>
            <person name="Cantor M.N."/>
            <person name="Hua S.X."/>
        </authorList>
    </citation>
    <scope>NUCLEOTIDE SEQUENCE [LARGE SCALE GENOMIC DNA]</scope>
    <source>
        <strain evidence="1 3">Marx 270</strain>
    </source>
</reference>
<evidence type="ECO:0000313" key="2">
    <source>
        <dbReference type="EMBL" id="KIN97160.1"/>
    </source>
</evidence>
<dbReference type="HOGENOM" id="CLU_1897043_0_0_1"/>
<dbReference type="PROSITE" id="PS51257">
    <property type="entry name" value="PROKAR_LIPOPROTEIN"/>
    <property type="match status" value="1"/>
</dbReference>
<dbReference type="EMBL" id="KN832033">
    <property type="protein sequence ID" value="KIN97160.1"/>
    <property type="molecule type" value="Genomic_DNA"/>
</dbReference>
<proteinExistence type="predicted"/>
<reference evidence="1" key="3">
    <citation type="submission" date="2015-02" db="EMBL/GenBank/DDBJ databases">
        <title>Evolutionary Origins and Diversification of the Mycorrhizal Mutualists.</title>
        <authorList>
            <consortium name="DOE Joint Genome Institute"/>
            <consortium name="Mycorrhizal Genomics Consortium"/>
            <person name="Kohler A."/>
            <person name="Kuo A."/>
            <person name="Nagy L.G."/>
            <person name="Floudas D."/>
            <person name="Copeland A."/>
            <person name="Barry K.W."/>
            <person name="Cichocki N."/>
            <person name="Veneault-Fourrey C."/>
            <person name="LaButti K."/>
            <person name="Lindquist E.A."/>
            <person name="Lipzen A."/>
            <person name="Lundell T."/>
            <person name="Morin E."/>
            <person name="Murat C."/>
            <person name="Riley R."/>
            <person name="Ohm R."/>
            <person name="Sun H."/>
            <person name="Tunlid A."/>
            <person name="Henrissat B."/>
            <person name="Grigoriev I.V."/>
            <person name="Hibbett D.S."/>
            <person name="Martin F."/>
        </authorList>
    </citation>
    <scope>NUCLEOTIDE SEQUENCE</scope>
    <source>
        <strain evidence="1 3">Marx 270</strain>
    </source>
</reference>